<dbReference type="RefSeq" id="WP_250868218.1">
    <property type="nucleotide sequence ID" value="NZ_JAGSOI010000026.1"/>
</dbReference>
<evidence type="ECO:0000256" key="1">
    <source>
        <dbReference type="ARBA" id="ARBA00004651"/>
    </source>
</evidence>
<evidence type="ECO:0000256" key="5">
    <source>
        <dbReference type="ARBA" id="ARBA00023136"/>
    </source>
</evidence>
<proteinExistence type="predicted"/>
<dbReference type="Pfam" id="PF13396">
    <property type="entry name" value="PLDc_N"/>
    <property type="match status" value="1"/>
</dbReference>
<keyword evidence="3 6" id="KW-0812">Transmembrane</keyword>
<reference evidence="8" key="1">
    <citation type="journal article" date="2021" name="mSystems">
        <title>Bacteria and Archaea Synergistically Convert Glycine Betaine to Biogenic Methane in the Formosa Cold Seep of the South China Sea.</title>
        <authorList>
            <person name="Li L."/>
            <person name="Zhang W."/>
            <person name="Zhang S."/>
            <person name="Song L."/>
            <person name="Sun Q."/>
            <person name="Zhang H."/>
            <person name="Xiang H."/>
            <person name="Dong X."/>
        </authorList>
    </citation>
    <scope>NUCLEOTIDE SEQUENCE</scope>
    <source>
        <strain evidence="8">LLY</strain>
    </source>
</reference>
<keyword evidence="4 6" id="KW-1133">Transmembrane helix</keyword>
<dbReference type="AlphaFoldDB" id="A0A9E4ZFB6"/>
<feature type="transmembrane region" description="Helical" evidence="6">
    <location>
        <begin position="49"/>
        <end position="68"/>
    </location>
</feature>
<name>A0A9E4ZFB6_9EURY</name>
<keyword evidence="2" id="KW-1003">Cell membrane</keyword>
<protein>
    <submittedName>
        <fullName evidence="8">PLDc_N domain-containing protein</fullName>
    </submittedName>
</protein>
<reference evidence="8" key="2">
    <citation type="submission" date="2021-04" db="EMBL/GenBank/DDBJ databases">
        <authorList>
            <person name="Dong X."/>
        </authorList>
    </citation>
    <scope>NUCLEOTIDE SEQUENCE</scope>
    <source>
        <strain evidence="8">LLY</strain>
    </source>
</reference>
<dbReference type="EMBL" id="JAGSOI010000026">
    <property type="protein sequence ID" value="MCM1986868.1"/>
    <property type="molecule type" value="Genomic_DNA"/>
</dbReference>
<dbReference type="InterPro" id="IPR027379">
    <property type="entry name" value="CLS_N"/>
</dbReference>
<evidence type="ECO:0000256" key="6">
    <source>
        <dbReference type="SAM" id="Phobius"/>
    </source>
</evidence>
<keyword evidence="5 6" id="KW-0472">Membrane</keyword>
<organism evidence="8 9">
    <name type="scientific">Methanococcoides seepicolus</name>
    <dbReference type="NCBI Taxonomy" id="2828780"/>
    <lineage>
        <taxon>Archaea</taxon>
        <taxon>Methanobacteriati</taxon>
        <taxon>Methanobacteriota</taxon>
        <taxon>Stenosarchaea group</taxon>
        <taxon>Methanomicrobia</taxon>
        <taxon>Methanosarcinales</taxon>
        <taxon>Methanosarcinaceae</taxon>
        <taxon>Methanococcoides</taxon>
    </lineage>
</organism>
<comment type="subcellular location">
    <subcellularLocation>
        <location evidence="1">Cell membrane</location>
        <topology evidence="1">Multi-pass membrane protein</topology>
    </subcellularLocation>
</comment>
<evidence type="ECO:0000256" key="2">
    <source>
        <dbReference type="ARBA" id="ARBA00022475"/>
    </source>
</evidence>
<evidence type="ECO:0000256" key="4">
    <source>
        <dbReference type="ARBA" id="ARBA00022989"/>
    </source>
</evidence>
<evidence type="ECO:0000256" key="3">
    <source>
        <dbReference type="ARBA" id="ARBA00022692"/>
    </source>
</evidence>
<sequence>MIDSWIFFPVQILLFLLFAGIVIGSTIFWIWMLIDCVMNEPSQGNDKLIWVIIIVFAQLLGALIYFIFRRQKHNAVSDAADV</sequence>
<keyword evidence="9" id="KW-1185">Reference proteome</keyword>
<gene>
    <name evidence="8" type="ORF">KDK67_07655</name>
</gene>
<evidence type="ECO:0000259" key="7">
    <source>
        <dbReference type="Pfam" id="PF13396"/>
    </source>
</evidence>
<evidence type="ECO:0000313" key="9">
    <source>
        <dbReference type="Proteomes" id="UP001056766"/>
    </source>
</evidence>
<evidence type="ECO:0000313" key="8">
    <source>
        <dbReference type="EMBL" id="MCM1986868.1"/>
    </source>
</evidence>
<accession>A0A9E4ZFB6</accession>
<dbReference type="GO" id="GO:0005886">
    <property type="term" value="C:plasma membrane"/>
    <property type="evidence" value="ECO:0007669"/>
    <property type="project" value="UniProtKB-SubCell"/>
</dbReference>
<comment type="caution">
    <text evidence="8">The sequence shown here is derived from an EMBL/GenBank/DDBJ whole genome shotgun (WGS) entry which is preliminary data.</text>
</comment>
<dbReference type="Proteomes" id="UP001056766">
    <property type="component" value="Unassembled WGS sequence"/>
</dbReference>
<feature type="domain" description="Cardiolipin synthase N-terminal" evidence="7">
    <location>
        <begin position="27"/>
        <end position="70"/>
    </location>
</feature>
<feature type="transmembrane region" description="Helical" evidence="6">
    <location>
        <begin position="12"/>
        <end position="34"/>
    </location>
</feature>